<proteinExistence type="predicted"/>
<protein>
    <recommendedName>
        <fullName evidence="1">VOC domain-containing protein</fullName>
    </recommendedName>
</protein>
<dbReference type="EMBL" id="KN832877">
    <property type="protein sequence ID" value="KIN00728.1"/>
    <property type="molecule type" value="Genomic_DNA"/>
</dbReference>
<dbReference type="Proteomes" id="UP000054321">
    <property type="component" value="Unassembled WGS sequence"/>
</dbReference>
<evidence type="ECO:0000313" key="2">
    <source>
        <dbReference type="EMBL" id="KIN00728.1"/>
    </source>
</evidence>
<dbReference type="InParanoid" id="A0A0C3DFI9"/>
<keyword evidence="3" id="KW-1185">Reference proteome</keyword>
<dbReference type="InterPro" id="IPR004360">
    <property type="entry name" value="Glyas_Fos-R_dOase_dom"/>
</dbReference>
<sequence length="205" mass="22744">MDRIGSDIKDPSFQRTCELSNVICPSKLSHVVLRTTKAQLRSMIDYYQTFLGATVAFENEIAAFLAYDKEHHRVGILALADPAAPTATGTSRGLEHVAFNFSTLDDLATSYEQRKLAGITPDSCVNHGPTTSMYYSDPDGNRIEVDVDNFDTSEEAVAYMKSQSFLENPFGSDFDPDEFVRRVRSGEDHRAIKKRPDVGPKTIGV</sequence>
<dbReference type="Gene3D" id="3.10.180.10">
    <property type="entry name" value="2,3-Dihydroxybiphenyl 1,2-Dioxygenase, domain 1"/>
    <property type="match status" value="1"/>
</dbReference>
<evidence type="ECO:0000259" key="1">
    <source>
        <dbReference type="PROSITE" id="PS51819"/>
    </source>
</evidence>
<feature type="domain" description="VOC" evidence="1">
    <location>
        <begin position="27"/>
        <end position="148"/>
    </location>
</feature>
<dbReference type="AlphaFoldDB" id="A0A0C3DFI9"/>
<dbReference type="SUPFAM" id="SSF54593">
    <property type="entry name" value="Glyoxalase/Bleomycin resistance protein/Dihydroxybiphenyl dioxygenase"/>
    <property type="match status" value="1"/>
</dbReference>
<gene>
    <name evidence="2" type="ORF">OIDMADRAFT_123953</name>
</gene>
<dbReference type="InterPro" id="IPR037523">
    <property type="entry name" value="VOC_core"/>
</dbReference>
<accession>A0A0C3DFI9</accession>
<reference evidence="3" key="2">
    <citation type="submission" date="2015-01" db="EMBL/GenBank/DDBJ databases">
        <title>Evolutionary Origins and Diversification of the Mycorrhizal Mutualists.</title>
        <authorList>
            <consortium name="DOE Joint Genome Institute"/>
            <consortium name="Mycorrhizal Genomics Consortium"/>
            <person name="Kohler A."/>
            <person name="Kuo A."/>
            <person name="Nagy L.G."/>
            <person name="Floudas D."/>
            <person name="Copeland A."/>
            <person name="Barry K.W."/>
            <person name="Cichocki N."/>
            <person name="Veneault-Fourrey C."/>
            <person name="LaButti K."/>
            <person name="Lindquist E.A."/>
            <person name="Lipzen A."/>
            <person name="Lundell T."/>
            <person name="Morin E."/>
            <person name="Murat C."/>
            <person name="Riley R."/>
            <person name="Ohm R."/>
            <person name="Sun H."/>
            <person name="Tunlid A."/>
            <person name="Henrissat B."/>
            <person name="Grigoriev I.V."/>
            <person name="Hibbett D.S."/>
            <person name="Martin F."/>
        </authorList>
    </citation>
    <scope>NUCLEOTIDE SEQUENCE [LARGE SCALE GENOMIC DNA]</scope>
    <source>
        <strain evidence="3">Zn</strain>
    </source>
</reference>
<reference evidence="2 3" key="1">
    <citation type="submission" date="2014-04" db="EMBL/GenBank/DDBJ databases">
        <authorList>
            <consortium name="DOE Joint Genome Institute"/>
            <person name="Kuo A."/>
            <person name="Martino E."/>
            <person name="Perotto S."/>
            <person name="Kohler A."/>
            <person name="Nagy L.G."/>
            <person name="Floudas D."/>
            <person name="Copeland A."/>
            <person name="Barry K.W."/>
            <person name="Cichocki N."/>
            <person name="Veneault-Fourrey C."/>
            <person name="LaButti K."/>
            <person name="Lindquist E.A."/>
            <person name="Lipzen A."/>
            <person name="Lundell T."/>
            <person name="Morin E."/>
            <person name="Murat C."/>
            <person name="Sun H."/>
            <person name="Tunlid A."/>
            <person name="Henrissat B."/>
            <person name="Grigoriev I.V."/>
            <person name="Hibbett D.S."/>
            <person name="Martin F."/>
            <person name="Nordberg H.P."/>
            <person name="Cantor M.N."/>
            <person name="Hua S.X."/>
        </authorList>
    </citation>
    <scope>NUCLEOTIDE SEQUENCE [LARGE SCALE GENOMIC DNA]</scope>
    <source>
        <strain evidence="2 3">Zn</strain>
    </source>
</reference>
<dbReference type="HOGENOM" id="CLU_098384_0_0_1"/>
<dbReference type="Pfam" id="PF00903">
    <property type="entry name" value="Glyoxalase"/>
    <property type="match status" value="1"/>
</dbReference>
<dbReference type="OrthoDB" id="5371818at2759"/>
<dbReference type="PROSITE" id="PS51819">
    <property type="entry name" value="VOC"/>
    <property type="match status" value="1"/>
</dbReference>
<name>A0A0C3DFI9_OIDMZ</name>
<organism evidence="2 3">
    <name type="scientific">Oidiodendron maius (strain Zn)</name>
    <dbReference type="NCBI Taxonomy" id="913774"/>
    <lineage>
        <taxon>Eukaryota</taxon>
        <taxon>Fungi</taxon>
        <taxon>Dikarya</taxon>
        <taxon>Ascomycota</taxon>
        <taxon>Pezizomycotina</taxon>
        <taxon>Leotiomycetes</taxon>
        <taxon>Leotiomycetes incertae sedis</taxon>
        <taxon>Myxotrichaceae</taxon>
        <taxon>Oidiodendron</taxon>
    </lineage>
</organism>
<evidence type="ECO:0000313" key="3">
    <source>
        <dbReference type="Proteomes" id="UP000054321"/>
    </source>
</evidence>
<dbReference type="InterPro" id="IPR029068">
    <property type="entry name" value="Glyas_Bleomycin-R_OHBP_Dase"/>
</dbReference>